<keyword evidence="3" id="KW-1185">Reference proteome</keyword>
<dbReference type="InterPro" id="IPR020936">
    <property type="entry name" value="TrhO"/>
</dbReference>
<dbReference type="Gene3D" id="3.40.250.10">
    <property type="entry name" value="Rhodanese-like domain"/>
    <property type="match status" value="1"/>
</dbReference>
<dbReference type="InterPro" id="IPR040503">
    <property type="entry name" value="TRHO_N"/>
</dbReference>
<feature type="domain" description="Rhodanese" evidence="1">
    <location>
        <begin position="252"/>
        <end position="334"/>
    </location>
</feature>
<evidence type="ECO:0000259" key="1">
    <source>
        <dbReference type="PROSITE" id="PS50206"/>
    </source>
</evidence>
<gene>
    <name evidence="2" type="ORF">OIU77_008289</name>
</gene>
<dbReference type="Pfam" id="PF17773">
    <property type="entry name" value="UPF0176_N"/>
    <property type="match status" value="1"/>
</dbReference>
<accession>A0ABQ9AJ37</accession>
<dbReference type="PROSITE" id="PS50206">
    <property type="entry name" value="RHODANESE_3"/>
    <property type="match status" value="1"/>
</dbReference>
<comment type="caution">
    <text evidence="2">The sequence shown here is derived from an EMBL/GenBank/DDBJ whole genome shotgun (WGS) entry which is preliminary data.</text>
</comment>
<dbReference type="PANTHER" id="PTHR43268">
    <property type="entry name" value="THIOSULFATE SULFURTRANSFERASE/RHODANESE-LIKE DOMAIN-CONTAINING PROTEIN 2"/>
    <property type="match status" value="1"/>
</dbReference>
<dbReference type="EMBL" id="JAPFFI010000020">
    <property type="protein sequence ID" value="KAJ6340496.1"/>
    <property type="molecule type" value="Genomic_DNA"/>
</dbReference>
<organism evidence="2 3">
    <name type="scientific">Salix suchowensis</name>
    <dbReference type="NCBI Taxonomy" id="1278906"/>
    <lineage>
        <taxon>Eukaryota</taxon>
        <taxon>Viridiplantae</taxon>
        <taxon>Streptophyta</taxon>
        <taxon>Embryophyta</taxon>
        <taxon>Tracheophyta</taxon>
        <taxon>Spermatophyta</taxon>
        <taxon>Magnoliopsida</taxon>
        <taxon>eudicotyledons</taxon>
        <taxon>Gunneridae</taxon>
        <taxon>Pentapetalae</taxon>
        <taxon>rosids</taxon>
        <taxon>fabids</taxon>
        <taxon>Malpighiales</taxon>
        <taxon>Salicaceae</taxon>
        <taxon>Saliceae</taxon>
        <taxon>Salix</taxon>
    </lineage>
</organism>
<dbReference type="Gene3D" id="3.30.70.100">
    <property type="match status" value="1"/>
</dbReference>
<sequence length="504" mass="56764">MRGCSAAYSAPVSLSTAKIVCRSKSLLFQFKTSSPFASLTTTSIFTTRRPFLSLSRSQPSKVKQKQKLWEFNCSTIPSSSIVENPYNDFVVVNFYRFVLINDPLEEVAKHLSFLKGLDIHGRIYVNEQGINAQYSGPSKDALAYVEWLREDFRFSDILVQISPALNGHAFPKLKLRYKPSLVQLEGGISHLPLLDPTMRAIPLAPSEWRKRLKEVHDSNCVVLDVRNAPCSLCFNQLLSTQAMSGILAIFTGAQRPDVDCFRSTSFGESNSEEAIASDPLANVDKEKTNILMYCTGGIRCDVYSTILRQRGFQNLYTLKGGVSHYLQNEGPVEWFGNLFVFDDRLSLPPSAYNPEDSTVSSSNSQGCKNILFANCYICGSQVNELRHRNCANIDCNLLFLCCMDCVKDFKGCCCLPCTSAPRLRPVLPGNQRYKKWYMYRELEAQTASLTQLQSSYSSFNWGFLKFILLRIRSSCISRSAKMVQDSAVLETVYQIMSFVIVDFE</sequence>
<proteinExistence type="predicted"/>
<evidence type="ECO:0000313" key="3">
    <source>
        <dbReference type="Proteomes" id="UP001141253"/>
    </source>
</evidence>
<name>A0ABQ9AJ37_9ROSI</name>
<reference evidence="2" key="1">
    <citation type="submission" date="2022-10" db="EMBL/GenBank/DDBJ databases">
        <authorList>
            <person name="Hyden B.L."/>
            <person name="Feng K."/>
            <person name="Yates T."/>
            <person name="Jawdy S."/>
            <person name="Smart L.B."/>
            <person name="Muchero W."/>
        </authorList>
    </citation>
    <scope>NUCLEOTIDE SEQUENCE</scope>
    <source>
        <tissue evidence="2">Shoot tip</tissue>
    </source>
</reference>
<protein>
    <recommendedName>
        <fullName evidence="1">Rhodanese domain-containing protein</fullName>
    </recommendedName>
</protein>
<dbReference type="InterPro" id="IPR022111">
    <property type="entry name" value="Rhodanese_C"/>
</dbReference>
<reference evidence="2" key="2">
    <citation type="journal article" date="2023" name="Int. J. Mol. Sci.">
        <title>De Novo Assembly and Annotation of 11 Diverse Shrub Willow (Salix) Genomes Reveals Novel Gene Organization in Sex-Linked Regions.</title>
        <authorList>
            <person name="Hyden B."/>
            <person name="Feng K."/>
            <person name="Yates T.B."/>
            <person name="Jawdy S."/>
            <person name="Cereghino C."/>
            <person name="Smart L.B."/>
            <person name="Muchero W."/>
        </authorList>
    </citation>
    <scope>NUCLEOTIDE SEQUENCE</scope>
    <source>
        <tissue evidence="2">Shoot tip</tissue>
    </source>
</reference>
<dbReference type="Proteomes" id="UP001141253">
    <property type="component" value="Chromosome 15W"/>
</dbReference>
<dbReference type="SUPFAM" id="SSF52821">
    <property type="entry name" value="Rhodanese/Cell cycle control phosphatase"/>
    <property type="match status" value="1"/>
</dbReference>
<dbReference type="InterPro" id="IPR001763">
    <property type="entry name" value="Rhodanese-like_dom"/>
</dbReference>
<dbReference type="PANTHER" id="PTHR43268:SF3">
    <property type="entry name" value="RHODANESE-LIKE DOMAIN-CONTAINING PROTEIN 7-RELATED"/>
    <property type="match status" value="1"/>
</dbReference>
<evidence type="ECO:0000313" key="2">
    <source>
        <dbReference type="EMBL" id="KAJ6340496.1"/>
    </source>
</evidence>
<dbReference type="SMART" id="SM00450">
    <property type="entry name" value="RHOD"/>
    <property type="match status" value="1"/>
</dbReference>
<dbReference type="Pfam" id="PF12368">
    <property type="entry name" value="Rhodanese_C"/>
    <property type="match status" value="1"/>
</dbReference>
<dbReference type="InterPro" id="IPR036873">
    <property type="entry name" value="Rhodanese-like_dom_sf"/>
</dbReference>